<dbReference type="SUPFAM" id="SSF46785">
    <property type="entry name" value="Winged helix' DNA-binding domain"/>
    <property type="match status" value="1"/>
</dbReference>
<evidence type="ECO:0000313" key="7">
    <source>
        <dbReference type="Proteomes" id="UP000285456"/>
    </source>
</evidence>
<dbReference type="PANTHER" id="PTHR30136:SF35">
    <property type="entry name" value="HTH-TYPE TRANSCRIPTIONAL REGULATOR RV1719"/>
    <property type="match status" value="1"/>
</dbReference>
<dbReference type="Proteomes" id="UP000285456">
    <property type="component" value="Unassembled WGS sequence"/>
</dbReference>
<dbReference type="Gene3D" id="1.10.10.10">
    <property type="entry name" value="Winged helix-like DNA-binding domain superfamily/Winged helix DNA-binding domain"/>
    <property type="match status" value="1"/>
</dbReference>
<dbReference type="Pfam" id="PF01614">
    <property type="entry name" value="IclR_C"/>
    <property type="match status" value="1"/>
</dbReference>
<dbReference type="Gene3D" id="3.30.450.40">
    <property type="match status" value="1"/>
</dbReference>
<dbReference type="OrthoDB" id="9791752at2"/>
<evidence type="ECO:0000259" key="4">
    <source>
        <dbReference type="PROSITE" id="PS51077"/>
    </source>
</evidence>
<dbReference type="EMBL" id="QWEH01000028">
    <property type="protein sequence ID" value="RHW29364.1"/>
    <property type="molecule type" value="Genomic_DNA"/>
</dbReference>
<comment type="caution">
    <text evidence="6">The sequence shown here is derived from an EMBL/GenBank/DDBJ whole genome shotgun (WGS) entry which is preliminary data.</text>
</comment>
<evidence type="ECO:0000313" key="6">
    <source>
        <dbReference type="EMBL" id="RHW29364.1"/>
    </source>
</evidence>
<keyword evidence="3" id="KW-0804">Transcription</keyword>
<dbReference type="InterPro" id="IPR005471">
    <property type="entry name" value="Tscrpt_reg_IclR_N"/>
</dbReference>
<feature type="domain" description="HTH iclR-type" evidence="4">
    <location>
        <begin position="7"/>
        <end position="68"/>
    </location>
</feature>
<evidence type="ECO:0000256" key="1">
    <source>
        <dbReference type="ARBA" id="ARBA00023015"/>
    </source>
</evidence>
<keyword evidence="2" id="KW-0238">DNA-binding</keyword>
<name>A0A417YA14_9BACI</name>
<reference evidence="6 7" key="1">
    <citation type="journal article" date="2007" name="Int. J. Syst. Evol. Microbiol.">
        <title>Oceanobacillus profundus sp. nov., isolated from a deep-sea sediment core.</title>
        <authorList>
            <person name="Kim Y.G."/>
            <person name="Choi D.H."/>
            <person name="Hyun S."/>
            <person name="Cho B.C."/>
        </authorList>
    </citation>
    <scope>NUCLEOTIDE SEQUENCE [LARGE SCALE GENOMIC DNA]</scope>
    <source>
        <strain evidence="6 7">DSM 18246</strain>
    </source>
</reference>
<gene>
    <name evidence="6" type="ORF">D1B32_22390</name>
</gene>
<dbReference type="InterPro" id="IPR014757">
    <property type="entry name" value="Tscrpt_reg_IclR_C"/>
</dbReference>
<dbReference type="GO" id="GO:0003700">
    <property type="term" value="F:DNA-binding transcription factor activity"/>
    <property type="evidence" value="ECO:0007669"/>
    <property type="project" value="TreeGrafter"/>
</dbReference>
<proteinExistence type="predicted"/>
<keyword evidence="7" id="KW-1185">Reference proteome</keyword>
<dbReference type="InterPro" id="IPR050707">
    <property type="entry name" value="HTH_MetabolicPath_Reg"/>
</dbReference>
<dbReference type="PANTHER" id="PTHR30136">
    <property type="entry name" value="HELIX-TURN-HELIX TRANSCRIPTIONAL REGULATOR, ICLR FAMILY"/>
    <property type="match status" value="1"/>
</dbReference>
<evidence type="ECO:0000259" key="5">
    <source>
        <dbReference type="PROSITE" id="PS51078"/>
    </source>
</evidence>
<accession>A0A417YA14</accession>
<dbReference type="Pfam" id="PF09339">
    <property type="entry name" value="HTH_IclR"/>
    <property type="match status" value="1"/>
</dbReference>
<dbReference type="AlphaFoldDB" id="A0A417YA14"/>
<dbReference type="PROSITE" id="PS51078">
    <property type="entry name" value="ICLR_ED"/>
    <property type="match status" value="1"/>
</dbReference>
<dbReference type="GO" id="GO:0045892">
    <property type="term" value="P:negative regulation of DNA-templated transcription"/>
    <property type="evidence" value="ECO:0007669"/>
    <property type="project" value="TreeGrafter"/>
</dbReference>
<organism evidence="6 7">
    <name type="scientific">Oceanobacillus profundus</name>
    <dbReference type="NCBI Taxonomy" id="372463"/>
    <lineage>
        <taxon>Bacteria</taxon>
        <taxon>Bacillati</taxon>
        <taxon>Bacillota</taxon>
        <taxon>Bacilli</taxon>
        <taxon>Bacillales</taxon>
        <taxon>Bacillaceae</taxon>
        <taxon>Oceanobacillus</taxon>
    </lineage>
</organism>
<keyword evidence="1" id="KW-0805">Transcription regulation</keyword>
<evidence type="ECO:0000256" key="3">
    <source>
        <dbReference type="ARBA" id="ARBA00023163"/>
    </source>
</evidence>
<feature type="domain" description="IclR-ED" evidence="5">
    <location>
        <begin position="69"/>
        <end position="251"/>
    </location>
</feature>
<dbReference type="SMART" id="SM00346">
    <property type="entry name" value="HTH_ICLR"/>
    <property type="match status" value="1"/>
</dbReference>
<sequence>MKEKYWSPAIERTDKILKLLALNPNKYRMIDLSKKLDINKSSMFTLLNTLEKLGWIRKNNGGVYSLGTTIANIGASYLSQFNILQAYYEEGAITQKVINENLQMGIFDNGYVVYTGKMRGDSMLQLVTEPGMRFPAYASSIGKILLSQFSYKELKAIYPDEPLPAKTEKTIESVDELYQQLTLARERGFAEEHEESAEEIHCVAAPVFNHKNEIIAGVSIVMTTNHWQKKKDVAREEVVKLARRLSERSGQSNDSLMER</sequence>
<dbReference type="SUPFAM" id="SSF55781">
    <property type="entry name" value="GAF domain-like"/>
    <property type="match status" value="1"/>
</dbReference>
<dbReference type="InterPro" id="IPR029016">
    <property type="entry name" value="GAF-like_dom_sf"/>
</dbReference>
<dbReference type="InterPro" id="IPR036390">
    <property type="entry name" value="WH_DNA-bd_sf"/>
</dbReference>
<dbReference type="InterPro" id="IPR036388">
    <property type="entry name" value="WH-like_DNA-bd_sf"/>
</dbReference>
<dbReference type="RefSeq" id="WP_118890452.1">
    <property type="nucleotide sequence ID" value="NZ_PHUT01000027.1"/>
</dbReference>
<protein>
    <submittedName>
        <fullName evidence="6">IclR family transcriptional regulator</fullName>
    </submittedName>
</protein>
<evidence type="ECO:0000256" key="2">
    <source>
        <dbReference type="ARBA" id="ARBA00023125"/>
    </source>
</evidence>
<dbReference type="PROSITE" id="PS51077">
    <property type="entry name" value="HTH_ICLR"/>
    <property type="match status" value="1"/>
</dbReference>
<dbReference type="GO" id="GO:0003677">
    <property type="term" value="F:DNA binding"/>
    <property type="evidence" value="ECO:0007669"/>
    <property type="project" value="UniProtKB-KW"/>
</dbReference>